<evidence type="ECO:0008006" key="3">
    <source>
        <dbReference type="Google" id="ProtNLM"/>
    </source>
</evidence>
<comment type="caution">
    <text evidence="1">The sequence shown here is derived from an EMBL/GenBank/DDBJ whole genome shotgun (WGS) entry which is preliminary data.</text>
</comment>
<accession>A0A7W7PPK7</accession>
<proteinExistence type="predicted"/>
<dbReference type="EMBL" id="JACHJI010000002">
    <property type="protein sequence ID" value="MBB4897589.1"/>
    <property type="molecule type" value="Genomic_DNA"/>
</dbReference>
<reference evidence="1 2" key="1">
    <citation type="submission" date="2020-08" db="EMBL/GenBank/DDBJ databases">
        <title>Genomic Encyclopedia of Type Strains, Phase III (KMG-III): the genomes of soil and plant-associated and newly described type strains.</title>
        <authorList>
            <person name="Whitman W."/>
        </authorList>
    </citation>
    <scope>NUCLEOTIDE SEQUENCE [LARGE SCALE GENOMIC DNA]</scope>
    <source>
        <strain evidence="1 2">CECT 3273</strain>
    </source>
</reference>
<evidence type="ECO:0000313" key="1">
    <source>
        <dbReference type="EMBL" id="MBB4897589.1"/>
    </source>
</evidence>
<keyword evidence="2" id="KW-1185">Reference proteome</keyword>
<dbReference type="RefSeq" id="WP_184818483.1">
    <property type="nucleotide sequence ID" value="NZ_BMTI01000002.1"/>
</dbReference>
<gene>
    <name evidence="1" type="ORF">FHS37_001616</name>
</gene>
<sequence>MSRVDELERALPELREQRPGRAREIDWSEMARVLGTDLPSDYKELSEAYPTFSVGGFLLVGTPWPGHEAESAASKLDALDVLEDLVDADMAHGYVPYPRPGGLLHCAESSSGDMFYWRTGDSDPDAWPVVVSTRNDDWWEHENGLVSLLAGLISGDIPPWGLPDPFLGGDTTVWLADGRTS</sequence>
<dbReference type="Proteomes" id="UP000579523">
    <property type="component" value="Unassembled WGS sequence"/>
</dbReference>
<organism evidence="1 2">
    <name type="scientific">Streptomyces griseomycini</name>
    <dbReference type="NCBI Taxonomy" id="66895"/>
    <lineage>
        <taxon>Bacteria</taxon>
        <taxon>Bacillati</taxon>
        <taxon>Actinomycetota</taxon>
        <taxon>Actinomycetes</taxon>
        <taxon>Kitasatosporales</taxon>
        <taxon>Streptomycetaceae</taxon>
        <taxon>Streptomyces</taxon>
    </lineage>
</organism>
<evidence type="ECO:0000313" key="2">
    <source>
        <dbReference type="Proteomes" id="UP000579523"/>
    </source>
</evidence>
<dbReference type="InterPro" id="IPR037883">
    <property type="entry name" value="Knr4/Smi1-like_sf"/>
</dbReference>
<name>A0A7W7PPK7_9ACTN</name>
<dbReference type="SUPFAM" id="SSF160631">
    <property type="entry name" value="SMI1/KNR4-like"/>
    <property type="match status" value="1"/>
</dbReference>
<protein>
    <recommendedName>
        <fullName evidence="3">SMI1/KNR4 family protein</fullName>
    </recommendedName>
</protein>
<dbReference type="AlphaFoldDB" id="A0A7W7PPK7"/>